<evidence type="ECO:0000313" key="12">
    <source>
        <dbReference type="Proteomes" id="UP000194221"/>
    </source>
</evidence>
<dbReference type="PANTHER" id="PTHR11066">
    <property type="entry name" value="ACYL-COA THIOESTERASE"/>
    <property type="match status" value="1"/>
</dbReference>
<dbReference type="InterPro" id="IPR049449">
    <property type="entry name" value="TesB_ACOT8-like_N"/>
</dbReference>
<dbReference type="Pfam" id="PF13622">
    <property type="entry name" value="4HBT_3"/>
    <property type="match status" value="1"/>
</dbReference>
<evidence type="ECO:0000256" key="8">
    <source>
        <dbReference type="ARBA" id="ARBA00079653"/>
    </source>
</evidence>
<comment type="caution">
    <text evidence="11">The sequence shown here is derived from an EMBL/GenBank/DDBJ whole genome shotgun (WGS) entry which is preliminary data.</text>
</comment>
<dbReference type="InterPro" id="IPR025652">
    <property type="entry name" value="TesB_C"/>
</dbReference>
<dbReference type="InterPro" id="IPR003703">
    <property type="entry name" value="Acyl_CoA_thio"/>
</dbReference>
<evidence type="ECO:0000313" key="11">
    <source>
        <dbReference type="EMBL" id="OSY87164.1"/>
    </source>
</evidence>
<evidence type="ECO:0000256" key="5">
    <source>
        <dbReference type="ARBA" id="ARBA00038894"/>
    </source>
</evidence>
<dbReference type="CDD" id="cd03444">
    <property type="entry name" value="Thioesterase_II_repeat1"/>
    <property type="match status" value="1"/>
</dbReference>
<evidence type="ECO:0000256" key="4">
    <source>
        <dbReference type="ARBA" id="ARBA00023098"/>
    </source>
</evidence>
<dbReference type="InParanoid" id="A0A1Y2P9P2"/>
<accession>A0A1Y2P9P2</accession>
<comment type="subunit">
    <text evidence="2">Homotetramer.</text>
</comment>
<comment type="catalytic activity">
    <reaction evidence="6">
        <text>a fatty acyl-CoA + H2O = a fatty acid + CoA + H(+)</text>
        <dbReference type="Rhea" id="RHEA:16781"/>
        <dbReference type="ChEBI" id="CHEBI:15377"/>
        <dbReference type="ChEBI" id="CHEBI:15378"/>
        <dbReference type="ChEBI" id="CHEBI:28868"/>
        <dbReference type="ChEBI" id="CHEBI:57287"/>
        <dbReference type="ChEBI" id="CHEBI:77636"/>
        <dbReference type="EC" id="3.1.2.20"/>
    </reaction>
    <physiologicalReaction direction="left-to-right" evidence="6">
        <dbReference type="Rhea" id="RHEA:16782"/>
    </physiologicalReaction>
</comment>
<dbReference type="EC" id="3.1.2.20" evidence="5"/>
<dbReference type="AlphaFoldDB" id="A0A1Y2P9P2"/>
<dbReference type="FunFam" id="2.40.160.210:FF:000001">
    <property type="entry name" value="Acyl-CoA thioesterase II"/>
    <property type="match status" value="1"/>
</dbReference>
<protein>
    <recommendedName>
        <fullName evidence="7">Acyl-CoA thioesterase 2</fullName>
        <ecNumber evidence="5">3.1.2.20</ecNumber>
    </recommendedName>
    <alternativeName>
        <fullName evidence="8">Thioesterase II</fullName>
    </alternativeName>
</protein>
<evidence type="ECO:0000256" key="1">
    <source>
        <dbReference type="ARBA" id="ARBA00006538"/>
    </source>
</evidence>
<dbReference type="STRING" id="1635173.WH52_12935"/>
<reference evidence="11 12" key="1">
    <citation type="submission" date="2015-03" db="EMBL/GenBank/DDBJ databases">
        <title>Genome sequence of Tenacibaculum sp. S2-2, isolated from intestinal microbiota of sea cucumber, Apostichopus japonicas.</title>
        <authorList>
            <person name="Shao Z."/>
            <person name="Wang L."/>
            <person name="Li X."/>
        </authorList>
    </citation>
    <scope>NUCLEOTIDE SEQUENCE [LARGE SCALE GENOMIC DNA]</scope>
    <source>
        <strain evidence="11 12">S2-2</strain>
    </source>
</reference>
<evidence type="ECO:0000256" key="6">
    <source>
        <dbReference type="ARBA" id="ARBA00050943"/>
    </source>
</evidence>
<evidence type="ECO:0000256" key="7">
    <source>
        <dbReference type="ARBA" id="ARBA00071120"/>
    </source>
</evidence>
<gene>
    <name evidence="11" type="ORF">WH52_12935</name>
</gene>
<dbReference type="InterPro" id="IPR042171">
    <property type="entry name" value="Acyl-CoA_hotdog"/>
</dbReference>
<organism evidence="11 12">
    <name type="scientific">Tenacibaculum holothuriorum</name>
    <dbReference type="NCBI Taxonomy" id="1635173"/>
    <lineage>
        <taxon>Bacteria</taxon>
        <taxon>Pseudomonadati</taxon>
        <taxon>Bacteroidota</taxon>
        <taxon>Flavobacteriia</taxon>
        <taxon>Flavobacteriales</taxon>
        <taxon>Flavobacteriaceae</taxon>
        <taxon>Tenacibaculum</taxon>
    </lineage>
</organism>
<keyword evidence="12" id="KW-1185">Reference proteome</keyword>
<dbReference type="CDD" id="cd03445">
    <property type="entry name" value="Thioesterase_II_repeat2"/>
    <property type="match status" value="1"/>
</dbReference>
<feature type="domain" description="Acyl-CoA thioesterase 2 C-terminal" evidence="9">
    <location>
        <begin position="154"/>
        <end position="282"/>
    </location>
</feature>
<proteinExistence type="inferred from homology"/>
<evidence type="ECO:0000259" key="10">
    <source>
        <dbReference type="Pfam" id="PF13622"/>
    </source>
</evidence>
<dbReference type="GO" id="GO:0047617">
    <property type="term" value="F:fatty acyl-CoA hydrolase activity"/>
    <property type="evidence" value="ECO:0007669"/>
    <property type="project" value="UniProtKB-EC"/>
</dbReference>
<dbReference type="EMBL" id="LAPZ01000014">
    <property type="protein sequence ID" value="OSY87164.1"/>
    <property type="molecule type" value="Genomic_DNA"/>
</dbReference>
<dbReference type="Gene3D" id="2.40.160.210">
    <property type="entry name" value="Acyl-CoA thioesterase, double hotdog domain"/>
    <property type="match status" value="1"/>
</dbReference>
<evidence type="ECO:0000256" key="3">
    <source>
        <dbReference type="ARBA" id="ARBA00022801"/>
    </source>
</evidence>
<feature type="domain" description="Acyl-CoA thioesterase-like N-terminal HotDog" evidence="10">
    <location>
        <begin position="29"/>
        <end position="108"/>
    </location>
</feature>
<dbReference type="OrthoDB" id="9781019at2"/>
<dbReference type="RefSeq" id="WP_086031387.1">
    <property type="nucleotide sequence ID" value="NZ_LAPZ01000014.1"/>
</dbReference>
<keyword evidence="3 11" id="KW-0378">Hydrolase</keyword>
<dbReference type="SUPFAM" id="SSF54637">
    <property type="entry name" value="Thioesterase/thiol ester dehydrase-isomerase"/>
    <property type="match status" value="2"/>
</dbReference>
<evidence type="ECO:0000256" key="2">
    <source>
        <dbReference type="ARBA" id="ARBA00011881"/>
    </source>
</evidence>
<sequence>MKDTQELLNILTLEDIGNNNFNGDSRDIGSPNVFGGQVLAQSLNAAYRTVPKERILHSLHSYFLEAGNLELPITYNVQSIRDGGSFSTRRVTAHQGEKTIFILACSFHKREDGHEHQMPIKKDIKQPEELLSWTDMLDQFGTFLPKKMKAFLSIERPIDFKPVQIVNPLDAKDLPPVVDVWFKLKGDSSNLELAIKQQILTYISDYNILTACLNPNASVANFGNTQMASLDHSMWFYRDFDFNDWMLFSVESPNTYGARGFACGNIYTRDGKLVASVAQEGLMRPMKR</sequence>
<keyword evidence="4" id="KW-0443">Lipid metabolism</keyword>
<dbReference type="InterPro" id="IPR029069">
    <property type="entry name" value="HotDog_dom_sf"/>
</dbReference>
<dbReference type="GO" id="GO:0006637">
    <property type="term" value="P:acyl-CoA metabolic process"/>
    <property type="evidence" value="ECO:0007669"/>
    <property type="project" value="InterPro"/>
</dbReference>
<dbReference type="PANTHER" id="PTHR11066:SF34">
    <property type="entry name" value="ACYL-COENZYME A THIOESTERASE 8"/>
    <property type="match status" value="1"/>
</dbReference>
<evidence type="ECO:0000259" key="9">
    <source>
        <dbReference type="Pfam" id="PF02551"/>
    </source>
</evidence>
<comment type="similarity">
    <text evidence="1">Belongs to the C/M/P thioester hydrolase family.</text>
</comment>
<dbReference type="Pfam" id="PF02551">
    <property type="entry name" value="Acyl_CoA_thio"/>
    <property type="match status" value="1"/>
</dbReference>
<dbReference type="GO" id="GO:0009062">
    <property type="term" value="P:fatty acid catabolic process"/>
    <property type="evidence" value="ECO:0007669"/>
    <property type="project" value="TreeGrafter"/>
</dbReference>
<dbReference type="Proteomes" id="UP000194221">
    <property type="component" value="Unassembled WGS sequence"/>
</dbReference>
<name>A0A1Y2P9P2_9FLAO</name>